<gene>
    <name evidence="6" type="primary">pafA_2</name>
    <name evidence="6" type="ORF">FUAX_21230</name>
</gene>
<dbReference type="InterPro" id="IPR002591">
    <property type="entry name" value="Phosphodiest/P_Trfase"/>
</dbReference>
<keyword evidence="7" id="KW-1185">Reference proteome</keyword>
<dbReference type="InterPro" id="IPR017850">
    <property type="entry name" value="Alkaline_phosphatase_core_sf"/>
</dbReference>
<evidence type="ECO:0000313" key="6">
    <source>
        <dbReference type="EMBL" id="BDD09691.1"/>
    </source>
</evidence>
<dbReference type="AlphaFoldDB" id="A0AAU9CL27"/>
<dbReference type="EMBL" id="AP025314">
    <property type="protein sequence ID" value="BDD09691.1"/>
    <property type="molecule type" value="Genomic_DNA"/>
</dbReference>
<feature type="binding site" evidence="5">
    <location>
        <begin position="158"/>
        <end position="160"/>
    </location>
    <ligand>
        <name>substrate</name>
    </ligand>
</feature>
<keyword evidence="1 4" id="KW-0597">Phosphoprotein</keyword>
<dbReference type="PANTHER" id="PTHR10151">
    <property type="entry name" value="ECTONUCLEOTIDE PYROPHOSPHATASE/PHOSPHODIESTERASE"/>
    <property type="match status" value="1"/>
</dbReference>
<dbReference type="SUPFAM" id="SSF53649">
    <property type="entry name" value="Alkaline phosphatase-like"/>
    <property type="match status" value="1"/>
</dbReference>
<dbReference type="RefSeq" id="WP_338391287.1">
    <property type="nucleotide sequence ID" value="NZ_AP025314.1"/>
</dbReference>
<dbReference type="Gene3D" id="3.30.1360.150">
    <property type="match status" value="1"/>
</dbReference>
<proteinExistence type="predicted"/>
<evidence type="ECO:0000313" key="7">
    <source>
        <dbReference type="Proteomes" id="UP001348817"/>
    </source>
</evidence>
<name>A0AAU9CL27_9BACT</name>
<organism evidence="6 7">
    <name type="scientific">Fulvitalea axinellae</name>
    <dbReference type="NCBI Taxonomy" id="1182444"/>
    <lineage>
        <taxon>Bacteria</taxon>
        <taxon>Pseudomonadati</taxon>
        <taxon>Bacteroidota</taxon>
        <taxon>Cytophagia</taxon>
        <taxon>Cytophagales</taxon>
        <taxon>Persicobacteraceae</taxon>
        <taxon>Fulvitalea</taxon>
    </lineage>
</organism>
<evidence type="ECO:0000256" key="1">
    <source>
        <dbReference type="ARBA" id="ARBA00022553"/>
    </source>
</evidence>
<reference evidence="6 7" key="1">
    <citation type="submission" date="2021-12" db="EMBL/GenBank/DDBJ databases">
        <title>Genome sequencing of bacteria with rrn-lacking chromosome and rrn-plasmid.</title>
        <authorList>
            <person name="Anda M."/>
            <person name="Iwasaki W."/>
        </authorList>
    </citation>
    <scope>NUCLEOTIDE SEQUENCE [LARGE SCALE GENOMIC DNA]</scope>
    <source>
        <strain evidence="6 7">DSM 100852</strain>
    </source>
</reference>
<dbReference type="PANTHER" id="PTHR10151:SF120">
    <property type="entry name" value="BIS(5'-ADENOSYL)-TRIPHOSPHATASE"/>
    <property type="match status" value="1"/>
</dbReference>
<sequence length="550" mass="61749">MGRIYGTLIAFLFAWCGNAIAQEKKPKLVVGIVIDQMRQEYLYRFAPNFGEDGFKRLMGEGYMFSNTHINYVPTATGPGHASIYTGTTPAYHGIVSNNWYDRTLKEKVYCVEDKRFHTVGSKTDAGKASPNRLLTTTITDELKLASNFKSKVIALSIKDRASVLPGGHNPNGAFWYDFNTGDFVTSTYYMEALPGWVEKFNKKDLPDKFLKKTWNRLLPKEAYTVSDTHHSKYENGLNANDKFPYDLQKLSEGKRGKDRYGIIPSTPFGNTILTELVFSAVKSEKLGQGKETDFLAVSYSSPDIIGHRYGPRSEEIEDTYVRLDGLISDLLAFLDEHIGKSEYTVFLTADHAATANPEFLKDNKFPGGYFNGKEAKEQINDALSEKFGMGLWVESMDFMQVYLDRALLKREKVNIEEASEAVKEALMANEMVSRAYTGNTVYKADYNEGGIKGFMVRGYMPQRCGDVIFAQKPGYIQWFNKKGTTHGSPYTYDTNIPMLWFGANVPHGSSSKYHPVTDIAATLSIMLQTKFPSGCTGQPIQEILGDDDKD</sequence>
<keyword evidence="2" id="KW-0479">Metal-binding</keyword>
<dbReference type="Proteomes" id="UP001348817">
    <property type="component" value="Chromosome"/>
</dbReference>
<dbReference type="GO" id="GO:0004035">
    <property type="term" value="F:alkaline phosphatase activity"/>
    <property type="evidence" value="ECO:0007669"/>
    <property type="project" value="InterPro"/>
</dbReference>
<evidence type="ECO:0000256" key="5">
    <source>
        <dbReference type="PIRSR" id="PIRSR031924-51"/>
    </source>
</evidence>
<dbReference type="NCBIfam" id="NF042991">
    <property type="entry name" value="alk_phos_PafA"/>
    <property type="match status" value="1"/>
</dbReference>
<feature type="active site" description="Phosphothreonine intermediate" evidence="4">
    <location>
        <position position="76"/>
    </location>
</feature>
<dbReference type="CDD" id="cd16016">
    <property type="entry name" value="AP-SPAP"/>
    <property type="match status" value="1"/>
</dbReference>
<keyword evidence="3" id="KW-0732">Signal</keyword>
<dbReference type="Pfam" id="PF01663">
    <property type="entry name" value="Phosphodiest"/>
    <property type="match status" value="1"/>
</dbReference>
<dbReference type="KEGG" id="fax:FUAX_21230"/>
<feature type="binding site" evidence="5">
    <location>
        <position position="97"/>
    </location>
    <ligand>
        <name>substrate</name>
    </ligand>
</feature>
<evidence type="ECO:0000256" key="2">
    <source>
        <dbReference type="ARBA" id="ARBA00022723"/>
    </source>
</evidence>
<dbReference type="Gene3D" id="3.40.720.10">
    <property type="entry name" value="Alkaline Phosphatase, subunit A"/>
    <property type="match status" value="1"/>
</dbReference>
<dbReference type="InterPro" id="IPR026263">
    <property type="entry name" value="Alkaline_phosphatase_prok"/>
</dbReference>
<accession>A0AAU9CL27</accession>
<evidence type="ECO:0000256" key="3">
    <source>
        <dbReference type="ARBA" id="ARBA00022729"/>
    </source>
</evidence>
<evidence type="ECO:0000256" key="4">
    <source>
        <dbReference type="PIRSR" id="PIRSR031924-50"/>
    </source>
</evidence>
<dbReference type="PIRSF" id="PIRSF031924">
    <property type="entry name" value="Pi-irrepressible_AP"/>
    <property type="match status" value="1"/>
</dbReference>
<protein>
    <submittedName>
        <fullName evidence="6">Alkaline phosphatase family protein</fullName>
    </submittedName>
</protein>
<dbReference type="GO" id="GO:0046872">
    <property type="term" value="F:metal ion binding"/>
    <property type="evidence" value="ECO:0007669"/>
    <property type="project" value="UniProtKB-KW"/>
</dbReference>